<name>A0ABY9EBD5_9GAMM</name>
<gene>
    <name evidence="2" type="ORF">M8T91_15355</name>
</gene>
<protein>
    <submittedName>
        <fullName evidence="2">HdeA family protein</fullName>
    </submittedName>
</protein>
<keyword evidence="3" id="KW-1185">Reference proteome</keyword>
<dbReference type="Pfam" id="PF06411">
    <property type="entry name" value="HdeA"/>
    <property type="match status" value="1"/>
</dbReference>
<proteinExistence type="predicted"/>
<evidence type="ECO:0000256" key="1">
    <source>
        <dbReference type="SAM" id="SignalP"/>
    </source>
</evidence>
<dbReference type="RefSeq" id="WP_301415051.1">
    <property type="nucleotide sequence ID" value="NZ_CP098023.1"/>
</dbReference>
<reference evidence="2 3" key="1">
    <citation type="submission" date="2022-05" db="EMBL/GenBank/DDBJ databases">
        <title>Microbulbifer sp. nov., isolated from sponge.</title>
        <authorList>
            <person name="Gao L."/>
        </authorList>
    </citation>
    <scope>NUCLEOTIDE SEQUENCE [LARGE SCALE GENOMIC DNA]</scope>
    <source>
        <strain evidence="2 3">MI-G</strain>
    </source>
</reference>
<sequence>MRVKTLLVALLAFSFSAGAVAEKKDDKKDHPYLNITCSQFIDYDPEDFVRVYYWYDAYSWFTWNKPLIEEDDYVDWHANMITYCKNNKGDTVYEAIEELY</sequence>
<accession>A0ABY9EBD5</accession>
<evidence type="ECO:0000313" key="2">
    <source>
        <dbReference type="EMBL" id="WKD49261.1"/>
    </source>
</evidence>
<dbReference type="EMBL" id="CP098023">
    <property type="protein sequence ID" value="WKD49261.1"/>
    <property type="molecule type" value="Genomic_DNA"/>
</dbReference>
<keyword evidence="1" id="KW-0732">Signal</keyword>
<feature type="chain" id="PRO_5045623411" evidence="1">
    <location>
        <begin position="20"/>
        <end position="100"/>
    </location>
</feature>
<evidence type="ECO:0000313" key="3">
    <source>
        <dbReference type="Proteomes" id="UP001321520"/>
    </source>
</evidence>
<dbReference type="Proteomes" id="UP001321520">
    <property type="component" value="Chromosome"/>
</dbReference>
<feature type="signal peptide" evidence="1">
    <location>
        <begin position="1"/>
        <end position="19"/>
    </location>
</feature>
<organism evidence="2 3">
    <name type="scientific">Microbulbifer spongiae</name>
    <dbReference type="NCBI Taxonomy" id="2944933"/>
    <lineage>
        <taxon>Bacteria</taxon>
        <taxon>Pseudomonadati</taxon>
        <taxon>Pseudomonadota</taxon>
        <taxon>Gammaproteobacteria</taxon>
        <taxon>Cellvibrionales</taxon>
        <taxon>Microbulbiferaceae</taxon>
        <taxon>Microbulbifer</taxon>
    </lineage>
</organism>
<dbReference type="InterPro" id="IPR010486">
    <property type="entry name" value="HNS-dep_expression_A/B"/>
</dbReference>